<dbReference type="PRINTS" id="PR00032">
    <property type="entry name" value="HTHARAC"/>
</dbReference>
<dbReference type="PROSITE" id="PS00041">
    <property type="entry name" value="HTH_ARAC_FAMILY_1"/>
    <property type="match status" value="1"/>
</dbReference>
<reference evidence="5 6" key="1">
    <citation type="journal article" date="2015" name="Stand. Genomic Sci.">
        <title>Genomic Encyclopedia of Bacterial and Archaeal Type Strains, Phase III: the genomes of soil and plant-associated and newly described type strains.</title>
        <authorList>
            <person name="Whitman W.B."/>
            <person name="Woyke T."/>
            <person name="Klenk H.P."/>
            <person name="Zhou Y."/>
            <person name="Lilburn T.G."/>
            <person name="Beck B.J."/>
            <person name="De Vos P."/>
            <person name="Vandamme P."/>
            <person name="Eisen J.A."/>
            <person name="Garrity G."/>
            <person name="Hugenholtz P."/>
            <person name="Kyrpides N.C."/>
        </authorList>
    </citation>
    <scope>NUCLEOTIDE SEQUENCE [LARGE SCALE GENOMIC DNA]</scope>
    <source>
        <strain evidence="5 6">CGMCC 1.2546</strain>
    </source>
</reference>
<dbReference type="InterPro" id="IPR009057">
    <property type="entry name" value="Homeodomain-like_sf"/>
</dbReference>
<dbReference type="InterPro" id="IPR018062">
    <property type="entry name" value="HTH_AraC-typ_CS"/>
</dbReference>
<dbReference type="EMBL" id="VLKT01000097">
    <property type="protein sequence ID" value="TWI18057.1"/>
    <property type="molecule type" value="Genomic_DNA"/>
</dbReference>
<keyword evidence="2 5" id="KW-0238">DNA-binding</keyword>
<protein>
    <submittedName>
        <fullName evidence="5">AraC-like DNA-binding protein</fullName>
    </submittedName>
</protein>
<dbReference type="GO" id="GO:0043565">
    <property type="term" value="F:sequence-specific DNA binding"/>
    <property type="evidence" value="ECO:0007669"/>
    <property type="project" value="InterPro"/>
</dbReference>
<evidence type="ECO:0000256" key="1">
    <source>
        <dbReference type="ARBA" id="ARBA00023015"/>
    </source>
</evidence>
<gene>
    <name evidence="5" type="ORF">IQ26_07384</name>
</gene>
<dbReference type="SUPFAM" id="SSF46689">
    <property type="entry name" value="Homeodomain-like"/>
    <property type="match status" value="2"/>
</dbReference>
<sequence>MTRCWFRCPNSVKPTRADFERASAVKKVFTLTANYTNQDPPSSTAVRPRQGFRRPCSQGVTEVHASILAAYLGPDPLAGKCLAQIASSRIFGNLPNEVRQIDILEHCLLRPGRCAQIVIIDCREWEQHGYGHAKLTSGLVQLALVSEDRLDREAVFSDGYSDYLLWPLIEQEVVSRLTACVAQIARRSAPLFFSADPLVQKACDLLAQRVDQQIALSELARIAGTNKTTLVNRFEAAFGCGPMTWLRHYRMMEAAARLRSGHESVAEVAESLGYENSNNFSTAFKAIHGLSPLRYRKMAARRERSA</sequence>
<dbReference type="PROSITE" id="PS01124">
    <property type="entry name" value="HTH_ARAC_FAMILY_2"/>
    <property type="match status" value="1"/>
</dbReference>
<dbReference type="GO" id="GO:0003700">
    <property type="term" value="F:DNA-binding transcription factor activity"/>
    <property type="evidence" value="ECO:0007669"/>
    <property type="project" value="InterPro"/>
</dbReference>
<proteinExistence type="predicted"/>
<dbReference type="PANTHER" id="PTHR47893">
    <property type="entry name" value="REGULATORY PROTEIN PCHR"/>
    <property type="match status" value="1"/>
</dbReference>
<evidence type="ECO:0000256" key="2">
    <source>
        <dbReference type="ARBA" id="ARBA00023125"/>
    </source>
</evidence>
<keyword evidence="1" id="KW-0805">Transcription regulation</keyword>
<evidence type="ECO:0000259" key="4">
    <source>
        <dbReference type="PROSITE" id="PS01124"/>
    </source>
</evidence>
<dbReference type="InterPro" id="IPR018060">
    <property type="entry name" value="HTH_AraC"/>
</dbReference>
<evidence type="ECO:0000313" key="6">
    <source>
        <dbReference type="Proteomes" id="UP000317122"/>
    </source>
</evidence>
<dbReference type="Proteomes" id="UP000317122">
    <property type="component" value="Unassembled WGS sequence"/>
</dbReference>
<dbReference type="PANTHER" id="PTHR47893:SF1">
    <property type="entry name" value="REGULATORY PROTEIN PCHR"/>
    <property type="match status" value="1"/>
</dbReference>
<dbReference type="Pfam" id="PF12833">
    <property type="entry name" value="HTH_18"/>
    <property type="match status" value="1"/>
</dbReference>
<dbReference type="InterPro" id="IPR053142">
    <property type="entry name" value="PchR_regulatory_protein"/>
</dbReference>
<dbReference type="SMART" id="SM00342">
    <property type="entry name" value="HTH_ARAC"/>
    <property type="match status" value="1"/>
</dbReference>
<accession>A0A562MDP3</accession>
<name>A0A562MDP3_9HYPH</name>
<dbReference type="AlphaFoldDB" id="A0A562MDP3"/>
<keyword evidence="3" id="KW-0804">Transcription</keyword>
<feature type="domain" description="HTH araC/xylS-type" evidence="4">
    <location>
        <begin position="200"/>
        <end position="298"/>
    </location>
</feature>
<dbReference type="Gene3D" id="1.10.10.60">
    <property type="entry name" value="Homeodomain-like"/>
    <property type="match status" value="2"/>
</dbReference>
<comment type="caution">
    <text evidence="5">The sequence shown here is derived from an EMBL/GenBank/DDBJ whole genome shotgun (WGS) entry which is preliminary data.</text>
</comment>
<evidence type="ECO:0000256" key="3">
    <source>
        <dbReference type="ARBA" id="ARBA00023163"/>
    </source>
</evidence>
<dbReference type="InterPro" id="IPR020449">
    <property type="entry name" value="Tscrpt_reg_AraC-type_HTH"/>
</dbReference>
<evidence type="ECO:0000313" key="5">
    <source>
        <dbReference type="EMBL" id="TWI18057.1"/>
    </source>
</evidence>
<keyword evidence="6" id="KW-1185">Reference proteome</keyword>
<organism evidence="5 6">
    <name type="scientific">Mesorhizobium tianshanense</name>
    <dbReference type="NCBI Taxonomy" id="39844"/>
    <lineage>
        <taxon>Bacteria</taxon>
        <taxon>Pseudomonadati</taxon>
        <taxon>Pseudomonadota</taxon>
        <taxon>Alphaproteobacteria</taxon>
        <taxon>Hyphomicrobiales</taxon>
        <taxon>Phyllobacteriaceae</taxon>
        <taxon>Mesorhizobium</taxon>
    </lineage>
</organism>